<dbReference type="FunFam" id="3.90.226.10:FF:000094">
    <property type="entry name" value="Enoyl-CoA hydratase EchA2"/>
    <property type="match status" value="1"/>
</dbReference>
<evidence type="ECO:0000256" key="7">
    <source>
        <dbReference type="SAM" id="MobiDB-lite"/>
    </source>
</evidence>
<dbReference type="NCBIfam" id="NF006128">
    <property type="entry name" value="PRK08272.1"/>
    <property type="match status" value="1"/>
</dbReference>
<dbReference type="eggNOG" id="COG1024">
    <property type="taxonomic scope" value="Bacteria"/>
</dbReference>
<comment type="catalytic activity">
    <reaction evidence="5">
        <text>a 4-saturated-(3S)-3-hydroxyacyl-CoA = a (3E)-enoyl-CoA + H2O</text>
        <dbReference type="Rhea" id="RHEA:20724"/>
        <dbReference type="ChEBI" id="CHEBI:15377"/>
        <dbReference type="ChEBI" id="CHEBI:58521"/>
        <dbReference type="ChEBI" id="CHEBI:137480"/>
        <dbReference type="EC" id="4.2.1.17"/>
    </reaction>
</comment>
<evidence type="ECO:0000256" key="3">
    <source>
        <dbReference type="ARBA" id="ARBA00022832"/>
    </source>
</evidence>
<dbReference type="GO" id="GO:0016853">
    <property type="term" value="F:isomerase activity"/>
    <property type="evidence" value="ECO:0007669"/>
    <property type="project" value="UniProtKB-KW"/>
</dbReference>
<keyword evidence="3" id="KW-0443">Lipid metabolism</keyword>
<dbReference type="CDD" id="cd06558">
    <property type="entry name" value="crotonase-like"/>
    <property type="match status" value="1"/>
</dbReference>
<dbReference type="Proteomes" id="UP000006265">
    <property type="component" value="Unassembled WGS sequence"/>
</dbReference>
<organism evidence="8 9">
    <name type="scientific">Mycolicibacterium hassiacum (strain DSM 44199 / CIP 105218 / JCM 12690 / 3849)</name>
    <name type="common">Mycobacterium hassiacum</name>
    <dbReference type="NCBI Taxonomy" id="1122247"/>
    <lineage>
        <taxon>Bacteria</taxon>
        <taxon>Bacillati</taxon>
        <taxon>Actinomycetota</taxon>
        <taxon>Actinomycetes</taxon>
        <taxon>Mycobacteriales</taxon>
        <taxon>Mycobacteriaceae</taxon>
        <taxon>Mycolicibacterium</taxon>
    </lineage>
</organism>
<comment type="similarity">
    <text evidence="2 6">Belongs to the enoyl-CoA hydratase/isomerase family.</text>
</comment>
<dbReference type="RefSeq" id="WP_005624553.1">
    <property type="nucleotide sequence ID" value="NZ_AMRA01000017.1"/>
</dbReference>
<dbReference type="Pfam" id="PF00378">
    <property type="entry name" value="ECH_1"/>
    <property type="match status" value="1"/>
</dbReference>
<feature type="compositionally biased region" description="Basic and acidic residues" evidence="7">
    <location>
        <begin position="300"/>
        <end position="310"/>
    </location>
</feature>
<evidence type="ECO:0000256" key="4">
    <source>
        <dbReference type="ARBA" id="ARBA00023709"/>
    </source>
</evidence>
<evidence type="ECO:0000256" key="5">
    <source>
        <dbReference type="ARBA" id="ARBA00023717"/>
    </source>
</evidence>
<protein>
    <submittedName>
        <fullName evidence="8">Enoyl-CoA hydratase/isomerase family protein</fullName>
    </submittedName>
</protein>
<sequence>MSAHTSPGAGSEPPQFETLLYAIDGPVATITLNRPEQLNTIVPPMPDEIEAAIGLADRDPAIKVIVLRGAGRAFSAGYDFGGGFTHWGEAMYTDGRWDPGKDFAMVTGRATGPTQKFMAIWRATKPVIAQVHGWCVGGASDYALCADLVIASDDAVIGTPYARMWGAYLTGMWLYRLSLAKVKWHSLTGAPLTGKEAAEVELINESVPFERLEARVREIAHQLARIPLSQLQAQKLIVNQAYENMGLASTQTLGGILDGLMRNTPDALAFIDTAAREGVRAAVERRDGPWGDYSQAPPGRRPDPSHVIEP</sequence>
<comment type="caution">
    <text evidence="8">The sequence shown here is derived from an EMBL/GenBank/DDBJ whole genome shotgun (WGS) entry which is preliminary data.</text>
</comment>
<keyword evidence="8" id="KW-0413">Isomerase</keyword>
<keyword evidence="3" id="KW-0276">Fatty acid metabolism</keyword>
<evidence type="ECO:0000256" key="1">
    <source>
        <dbReference type="ARBA" id="ARBA00002994"/>
    </source>
</evidence>
<dbReference type="PATRIC" id="fig|1122247.3.peg.632"/>
<feature type="region of interest" description="Disordered" evidence="7">
    <location>
        <begin position="282"/>
        <end position="310"/>
    </location>
</feature>
<comment type="catalytic activity">
    <reaction evidence="4">
        <text>a (3S)-3-hydroxyacyl-CoA = a (2E)-enoyl-CoA + H2O</text>
        <dbReference type="Rhea" id="RHEA:16105"/>
        <dbReference type="ChEBI" id="CHEBI:15377"/>
        <dbReference type="ChEBI" id="CHEBI:57318"/>
        <dbReference type="ChEBI" id="CHEBI:58856"/>
        <dbReference type="EC" id="4.2.1.17"/>
    </reaction>
</comment>
<dbReference type="GO" id="GO:0004300">
    <property type="term" value="F:enoyl-CoA hydratase activity"/>
    <property type="evidence" value="ECO:0007669"/>
    <property type="project" value="UniProtKB-EC"/>
</dbReference>
<name>K5BHX6_MYCHD</name>
<evidence type="ECO:0000313" key="8">
    <source>
        <dbReference type="EMBL" id="EKF25336.1"/>
    </source>
</evidence>
<dbReference type="InterPro" id="IPR018376">
    <property type="entry name" value="Enoyl-CoA_hyd/isom_CS"/>
</dbReference>
<dbReference type="InterPro" id="IPR029045">
    <property type="entry name" value="ClpP/crotonase-like_dom_sf"/>
</dbReference>
<dbReference type="PANTHER" id="PTHR43802">
    <property type="entry name" value="ENOYL-COA HYDRATASE"/>
    <property type="match status" value="1"/>
</dbReference>
<dbReference type="PROSITE" id="PS00166">
    <property type="entry name" value="ENOYL_COA_HYDRATASE"/>
    <property type="match status" value="1"/>
</dbReference>
<proteinExistence type="inferred from homology"/>
<evidence type="ECO:0000313" key="9">
    <source>
        <dbReference type="Proteomes" id="UP000006265"/>
    </source>
</evidence>
<dbReference type="NCBIfam" id="NF009125">
    <property type="entry name" value="PRK12478.1"/>
    <property type="match status" value="1"/>
</dbReference>
<comment type="function">
    <text evidence="1">Could possibly oxidize fatty acids using specific components.</text>
</comment>
<dbReference type="STRING" id="1122247.GCA_000379865_01497"/>
<evidence type="ECO:0000256" key="6">
    <source>
        <dbReference type="RuleBase" id="RU003707"/>
    </source>
</evidence>
<dbReference type="InterPro" id="IPR001753">
    <property type="entry name" value="Enoyl-CoA_hydra/iso"/>
</dbReference>
<dbReference type="PANTHER" id="PTHR43802:SF1">
    <property type="entry name" value="IP11341P-RELATED"/>
    <property type="match status" value="1"/>
</dbReference>
<dbReference type="Gene3D" id="3.90.226.10">
    <property type="entry name" value="2-enoyl-CoA Hydratase, Chain A, domain 1"/>
    <property type="match status" value="1"/>
</dbReference>
<dbReference type="GO" id="GO:0006631">
    <property type="term" value="P:fatty acid metabolic process"/>
    <property type="evidence" value="ECO:0007669"/>
    <property type="project" value="UniProtKB-KW"/>
</dbReference>
<keyword evidence="9" id="KW-1185">Reference proteome</keyword>
<dbReference type="EMBL" id="AMRA01000017">
    <property type="protein sequence ID" value="EKF25336.1"/>
    <property type="molecule type" value="Genomic_DNA"/>
</dbReference>
<evidence type="ECO:0000256" key="2">
    <source>
        <dbReference type="ARBA" id="ARBA00005254"/>
    </source>
</evidence>
<dbReference type="SUPFAM" id="SSF52096">
    <property type="entry name" value="ClpP/crotonase"/>
    <property type="match status" value="1"/>
</dbReference>
<dbReference type="AlphaFoldDB" id="K5BHX6"/>
<gene>
    <name evidence="8" type="ORF">C731_0657</name>
</gene>
<reference evidence="8 9" key="1">
    <citation type="journal article" date="2012" name="J. Bacteriol.">
        <title>Genome sequence of Mycobacterium hassiacum DSM 44199, a rare source of heat-stable mycobacterial proteins.</title>
        <authorList>
            <person name="Tiago I."/>
            <person name="Maranha A."/>
            <person name="Mendes V."/>
            <person name="Alarico S."/>
            <person name="Moynihan P.J."/>
            <person name="Clarke A.J."/>
            <person name="Macedo-Ribeiro S."/>
            <person name="Pereira P.J."/>
            <person name="Empadinhas N."/>
        </authorList>
    </citation>
    <scope>NUCLEOTIDE SEQUENCE [LARGE SCALE GENOMIC DNA]</scope>
    <source>
        <strain evidence="9">DSM 44199 / CIP 105218 / JCM 12690 / 3849</strain>
    </source>
</reference>
<accession>K5BHX6</accession>
<dbReference type="OrthoDB" id="3206737at2"/>